<evidence type="ECO:0000313" key="2">
    <source>
        <dbReference type="EMBL" id="HIZ34672.1"/>
    </source>
</evidence>
<dbReference type="EMBL" id="DXBY01000050">
    <property type="protein sequence ID" value="HIZ34672.1"/>
    <property type="molecule type" value="Genomic_DNA"/>
</dbReference>
<sequence length="219" mass="22408">MSTWLPVLLTLAAAALLTAPGRRGRSPTVAAPSPGPRSARRRGWRARRGQRTESELPFGSVLVEVAARLRTGAAVPEAWRATLAGQPGAPATLAELAGRVPAGPRADAVAGARTAVAVAERLGTPVADVLEACAQGLAEAEESAGQRRTAMAAPRATARLLAWLPLAGLGLGVLLGVDPVTVFADGGPGTVSLLFGIALMVLGRKWSAALVRRAEQVGR</sequence>
<name>A0A9D2J393_9MICO</name>
<dbReference type="Proteomes" id="UP000824037">
    <property type="component" value="Unassembled WGS sequence"/>
</dbReference>
<feature type="compositionally biased region" description="Basic residues" evidence="1">
    <location>
        <begin position="38"/>
        <end position="49"/>
    </location>
</feature>
<reference evidence="2" key="1">
    <citation type="journal article" date="2021" name="PeerJ">
        <title>Extensive microbial diversity within the chicken gut microbiome revealed by metagenomics and culture.</title>
        <authorList>
            <person name="Gilroy R."/>
            <person name="Ravi A."/>
            <person name="Getino M."/>
            <person name="Pursley I."/>
            <person name="Horton D.L."/>
            <person name="Alikhan N.F."/>
            <person name="Baker D."/>
            <person name="Gharbi K."/>
            <person name="Hall N."/>
            <person name="Watson M."/>
            <person name="Adriaenssens E.M."/>
            <person name="Foster-Nyarko E."/>
            <person name="Jarju S."/>
            <person name="Secka A."/>
            <person name="Antonio M."/>
            <person name="Oren A."/>
            <person name="Chaudhuri R.R."/>
            <person name="La Ragione R."/>
            <person name="Hildebrand F."/>
            <person name="Pallen M.J."/>
        </authorList>
    </citation>
    <scope>NUCLEOTIDE SEQUENCE</scope>
    <source>
        <strain evidence="2">ChiGjej4B4-7305</strain>
    </source>
</reference>
<reference evidence="2" key="2">
    <citation type="submission" date="2021-04" db="EMBL/GenBank/DDBJ databases">
        <authorList>
            <person name="Gilroy R."/>
        </authorList>
    </citation>
    <scope>NUCLEOTIDE SEQUENCE</scope>
    <source>
        <strain evidence="2">ChiGjej4B4-7305</strain>
    </source>
</reference>
<gene>
    <name evidence="2" type="ORF">H9815_02750</name>
</gene>
<comment type="caution">
    <text evidence="2">The sequence shown here is derived from an EMBL/GenBank/DDBJ whole genome shotgun (WGS) entry which is preliminary data.</text>
</comment>
<proteinExistence type="predicted"/>
<evidence type="ECO:0000313" key="3">
    <source>
        <dbReference type="Proteomes" id="UP000824037"/>
    </source>
</evidence>
<organism evidence="2 3">
    <name type="scientific">Candidatus Ruania gallistercoris</name>
    <dbReference type="NCBI Taxonomy" id="2838746"/>
    <lineage>
        <taxon>Bacteria</taxon>
        <taxon>Bacillati</taxon>
        <taxon>Actinomycetota</taxon>
        <taxon>Actinomycetes</taxon>
        <taxon>Micrococcales</taxon>
        <taxon>Ruaniaceae</taxon>
        <taxon>Ruania</taxon>
    </lineage>
</organism>
<accession>A0A9D2J393</accession>
<evidence type="ECO:0000256" key="1">
    <source>
        <dbReference type="SAM" id="MobiDB-lite"/>
    </source>
</evidence>
<dbReference type="AlphaFoldDB" id="A0A9D2J393"/>
<protein>
    <submittedName>
        <fullName evidence="2">Type II secretion protein F</fullName>
    </submittedName>
</protein>
<feature type="region of interest" description="Disordered" evidence="1">
    <location>
        <begin position="21"/>
        <end position="51"/>
    </location>
</feature>